<dbReference type="STRING" id="494026.PGLA_12510"/>
<evidence type="ECO:0000313" key="1">
    <source>
        <dbReference type="EMBL" id="OAB42483.1"/>
    </source>
</evidence>
<sequence>MSYDPHKILQDCALNFGKEISRIVSFGATRGPVPNLFLPNLTVKEISVMGSTMGSPQDFENMLKLVEEHKIHPVLDNIYSLDQLPEALEREIRQLFLFLRGIIV</sequence>
<accession>A0A162MDC0</accession>
<dbReference type="RefSeq" id="WP_245699841.1">
    <property type="nucleotide sequence ID" value="NZ_LVJH01000021.1"/>
</dbReference>
<evidence type="ECO:0008006" key="3">
    <source>
        <dbReference type="Google" id="ProtNLM"/>
    </source>
</evidence>
<evidence type="ECO:0000313" key="2">
    <source>
        <dbReference type="Proteomes" id="UP000076967"/>
    </source>
</evidence>
<organism evidence="1 2">
    <name type="scientific">Paenibacillus glacialis</name>
    <dbReference type="NCBI Taxonomy" id="494026"/>
    <lineage>
        <taxon>Bacteria</taxon>
        <taxon>Bacillati</taxon>
        <taxon>Bacillota</taxon>
        <taxon>Bacilli</taxon>
        <taxon>Bacillales</taxon>
        <taxon>Paenibacillaceae</taxon>
        <taxon>Paenibacillus</taxon>
    </lineage>
</organism>
<comment type="caution">
    <text evidence="1">The sequence shown here is derived from an EMBL/GenBank/DDBJ whole genome shotgun (WGS) entry which is preliminary data.</text>
</comment>
<dbReference type="AlphaFoldDB" id="A0A162MDC0"/>
<dbReference type="Gene3D" id="3.40.50.720">
    <property type="entry name" value="NAD(P)-binding Rossmann-like Domain"/>
    <property type="match status" value="1"/>
</dbReference>
<dbReference type="SUPFAM" id="SSF51735">
    <property type="entry name" value="NAD(P)-binding Rossmann-fold domains"/>
    <property type="match status" value="1"/>
</dbReference>
<dbReference type="EMBL" id="LVJH01000021">
    <property type="protein sequence ID" value="OAB42483.1"/>
    <property type="molecule type" value="Genomic_DNA"/>
</dbReference>
<keyword evidence="2" id="KW-1185">Reference proteome</keyword>
<dbReference type="Proteomes" id="UP000076967">
    <property type="component" value="Unassembled WGS sequence"/>
</dbReference>
<proteinExistence type="predicted"/>
<gene>
    <name evidence="1" type="ORF">PGLA_12510</name>
</gene>
<name>A0A162MDC0_9BACL</name>
<reference evidence="1 2" key="1">
    <citation type="submission" date="2016-03" db="EMBL/GenBank/DDBJ databases">
        <title>Draft genome sequence of Paenibacillus glacialis DSM 22343.</title>
        <authorList>
            <person name="Shin S.-K."/>
            <person name="Yi H."/>
        </authorList>
    </citation>
    <scope>NUCLEOTIDE SEQUENCE [LARGE SCALE GENOMIC DNA]</scope>
    <source>
        <strain evidence="1 2">DSM 22343</strain>
    </source>
</reference>
<dbReference type="InterPro" id="IPR036291">
    <property type="entry name" value="NAD(P)-bd_dom_sf"/>
</dbReference>
<dbReference type="Gene3D" id="3.90.180.10">
    <property type="entry name" value="Medium-chain alcohol dehydrogenases, catalytic domain"/>
    <property type="match status" value="1"/>
</dbReference>
<dbReference type="Pfam" id="PF13602">
    <property type="entry name" value="ADH_zinc_N_2"/>
    <property type="match status" value="1"/>
</dbReference>
<protein>
    <recommendedName>
        <fullName evidence="3">Alcohol dehydrogenase-like C-terminal domain-containing protein</fullName>
    </recommendedName>
</protein>